<dbReference type="HOGENOM" id="CLU_012253_1_1_5"/>
<proteinExistence type="predicted"/>
<dbReference type="InterPro" id="IPR011042">
    <property type="entry name" value="6-blade_b-propeller_TolB-like"/>
</dbReference>
<evidence type="ECO:0000313" key="2">
    <source>
        <dbReference type="EMBL" id="AGH99040.1"/>
    </source>
</evidence>
<dbReference type="AlphaFoldDB" id="M4VKM4"/>
<dbReference type="PATRIC" id="fig|349215.9.peg.2176"/>
<dbReference type="STRING" id="349215.A11S_2244"/>
<dbReference type="Gene3D" id="2.120.10.30">
    <property type="entry name" value="TolB, C-terminal domain"/>
    <property type="match status" value="1"/>
</dbReference>
<dbReference type="PANTHER" id="PTHR19328">
    <property type="entry name" value="HEDGEHOG-INTERACTING PROTEIN"/>
    <property type="match status" value="1"/>
</dbReference>
<dbReference type="InterPro" id="IPR012938">
    <property type="entry name" value="Glc/Sorbosone_DH"/>
</dbReference>
<reference evidence="2 3" key="1">
    <citation type="journal article" date="2013" name="ISME J.">
        <title>By their genes ye shall know them: genomic signatures of predatory bacteria.</title>
        <authorList>
            <person name="Pasternak Z."/>
            <person name="Pietrokovski S."/>
            <person name="Rotem O."/>
            <person name="Gophna U."/>
            <person name="Lurie-Weinberger M.N."/>
            <person name="Jurkevitch E."/>
        </authorList>
    </citation>
    <scope>NUCLEOTIDE SEQUENCE [LARGE SCALE GENOMIC DNA]</scope>
    <source>
        <strain evidence="2">EPB</strain>
    </source>
</reference>
<dbReference type="Proteomes" id="UP000011932">
    <property type="component" value="Chromosome"/>
</dbReference>
<sequence>MEGWFLQGAIILMRILLIVFSVLVAFPISIHAAGDPFVVETVAGDFDRPWALAFLPDGDFLVTERDGVLWRVASDGQTRTAIKGLPRIVARGQAGLFDIALDPDFSQNNRVYIAYAGQGNGGYGTEIARARLSLSDNILVETTVLFRALPKSGSNQHFGGKLLFLPDDTLLLSLGERNDMREAQNKGNHLGAIIRIDRDGNVPTDNPFVKQSYAKPEIYSYGHRNIQGLALQPGTGVVFEHEHGPRGGDEVNIIKPGRNYGWPEITYGLDYTGFKITDRTAAPGMEQPLIHWSPSIAPSGMAFYDGDLFPEWRGHLLVGALAGESLRVLEVDGDRIGQQQTYLKDLGERIRDVRVGPDGAVYLLTDSAEGRLLRLVPKS</sequence>
<dbReference type="EMBL" id="CP003538">
    <property type="protein sequence ID" value="AGH99040.1"/>
    <property type="molecule type" value="Genomic_DNA"/>
</dbReference>
<protein>
    <submittedName>
        <fullName evidence="2">Glucose sorbosone dehydrogenase</fullName>
    </submittedName>
</protein>
<evidence type="ECO:0000259" key="1">
    <source>
        <dbReference type="Pfam" id="PF07995"/>
    </source>
</evidence>
<feature type="domain" description="Glucose/Sorbosone dehydrogenase" evidence="1">
    <location>
        <begin position="46"/>
        <end position="374"/>
    </location>
</feature>
<name>M4VKM4_9BACT</name>
<dbReference type="PANTHER" id="PTHR19328:SF75">
    <property type="entry name" value="ALDOSE SUGAR DEHYDROGENASE YLII"/>
    <property type="match status" value="1"/>
</dbReference>
<gene>
    <name evidence="2" type="ORF">A11S_2244</name>
</gene>
<accession>M4VKM4</accession>
<dbReference type="KEGG" id="man:A11S_2244"/>
<evidence type="ECO:0000313" key="3">
    <source>
        <dbReference type="Proteomes" id="UP000011932"/>
    </source>
</evidence>
<dbReference type="InterPro" id="IPR011041">
    <property type="entry name" value="Quinoprot_gluc/sorb_DH_b-prop"/>
</dbReference>
<organism evidence="2 3">
    <name type="scientific">Micavibrio aeruginosavorus EPB</name>
    <dbReference type="NCBI Taxonomy" id="349215"/>
    <lineage>
        <taxon>Bacteria</taxon>
        <taxon>Pseudomonadati</taxon>
        <taxon>Bdellovibrionota</taxon>
        <taxon>Bdellovibrionia</taxon>
        <taxon>Bdellovibrionales</taxon>
        <taxon>Pseudobdellovibrionaceae</taxon>
        <taxon>Micavibrio</taxon>
    </lineage>
</organism>
<dbReference type="SUPFAM" id="SSF50952">
    <property type="entry name" value="Soluble quinoprotein glucose dehydrogenase"/>
    <property type="match status" value="1"/>
</dbReference>
<dbReference type="Pfam" id="PF07995">
    <property type="entry name" value="GSDH"/>
    <property type="match status" value="1"/>
</dbReference>